<dbReference type="InterPro" id="IPR003140">
    <property type="entry name" value="PLipase/COase/thioEstase"/>
</dbReference>
<evidence type="ECO:0000256" key="2">
    <source>
        <dbReference type="ARBA" id="ARBA00022801"/>
    </source>
</evidence>
<dbReference type="Pfam" id="PF02230">
    <property type="entry name" value="Abhydrolase_2"/>
    <property type="match status" value="1"/>
</dbReference>
<keyword evidence="5" id="KW-1185">Reference proteome</keyword>
<gene>
    <name evidence="4" type="ORF">SAMN05444370_101514</name>
</gene>
<dbReference type="STRING" id="89524.SAMN05444370_101514"/>
<dbReference type="Gene3D" id="3.40.50.1820">
    <property type="entry name" value="alpha/beta hydrolase"/>
    <property type="match status" value="1"/>
</dbReference>
<sequence length="227" mass="22816">MSAAAADPHGGQPVAAAGPPPAQARLGLVALHGRGASPADILALAAHLAPQGVAARAPAAAGASWWPMSFLEPLEANAPHVESALAAVEARVAALMAEGLPARRIALMGFSQGACLALEHAARAGRRYAGVIAFSGGLVGTGEGEGGPHPELHGRRPKRFDYGGSLGGTPALLSCHERDPHIPLARVRETEATLARLGAAPHLEIISGQGHAPGPRTLGAARELLGG</sequence>
<dbReference type="Proteomes" id="UP000198703">
    <property type="component" value="Unassembled WGS sequence"/>
</dbReference>
<dbReference type="PANTHER" id="PTHR10655">
    <property type="entry name" value="LYSOPHOSPHOLIPASE-RELATED"/>
    <property type="match status" value="1"/>
</dbReference>
<dbReference type="SUPFAM" id="SSF53474">
    <property type="entry name" value="alpha/beta-Hydrolases"/>
    <property type="match status" value="1"/>
</dbReference>
<proteinExistence type="inferred from homology"/>
<accession>A0A1H3W591</accession>
<reference evidence="4 5" key="1">
    <citation type="submission" date="2016-10" db="EMBL/GenBank/DDBJ databases">
        <authorList>
            <person name="de Groot N.N."/>
        </authorList>
    </citation>
    <scope>NUCLEOTIDE SEQUENCE [LARGE SCALE GENOMIC DNA]</scope>
    <source>
        <strain evidence="4 5">DSM 15345</strain>
    </source>
</reference>
<dbReference type="GO" id="GO:0016787">
    <property type="term" value="F:hydrolase activity"/>
    <property type="evidence" value="ECO:0007669"/>
    <property type="project" value="UniProtKB-KW"/>
</dbReference>
<protein>
    <submittedName>
        <fullName evidence="4">Phospholipase/carboxylesterase</fullName>
    </submittedName>
</protein>
<dbReference type="InterPro" id="IPR029058">
    <property type="entry name" value="AB_hydrolase_fold"/>
</dbReference>
<evidence type="ECO:0000256" key="1">
    <source>
        <dbReference type="ARBA" id="ARBA00006499"/>
    </source>
</evidence>
<comment type="similarity">
    <text evidence="1">Belongs to the AB hydrolase superfamily. AB hydrolase 2 family.</text>
</comment>
<keyword evidence="2" id="KW-0378">Hydrolase</keyword>
<name>A0A1H3W591_9RHOB</name>
<dbReference type="AlphaFoldDB" id="A0A1H3W591"/>
<dbReference type="EMBL" id="FNQM01000001">
    <property type="protein sequence ID" value="SDZ82031.1"/>
    <property type="molecule type" value="Genomic_DNA"/>
</dbReference>
<dbReference type="PANTHER" id="PTHR10655:SF17">
    <property type="entry name" value="LYSOPHOSPHOLIPASE-LIKE PROTEIN 1"/>
    <property type="match status" value="1"/>
</dbReference>
<dbReference type="RefSeq" id="WP_175478720.1">
    <property type="nucleotide sequence ID" value="NZ_FNQM01000001.1"/>
</dbReference>
<evidence type="ECO:0000313" key="4">
    <source>
        <dbReference type="EMBL" id="SDZ82031.1"/>
    </source>
</evidence>
<evidence type="ECO:0000259" key="3">
    <source>
        <dbReference type="Pfam" id="PF02230"/>
    </source>
</evidence>
<dbReference type="InterPro" id="IPR050565">
    <property type="entry name" value="LYPA1-2/EST-like"/>
</dbReference>
<evidence type="ECO:0000313" key="5">
    <source>
        <dbReference type="Proteomes" id="UP000198703"/>
    </source>
</evidence>
<organism evidence="4 5">
    <name type="scientific">Rubrimonas cliftonensis</name>
    <dbReference type="NCBI Taxonomy" id="89524"/>
    <lineage>
        <taxon>Bacteria</taxon>
        <taxon>Pseudomonadati</taxon>
        <taxon>Pseudomonadota</taxon>
        <taxon>Alphaproteobacteria</taxon>
        <taxon>Rhodobacterales</taxon>
        <taxon>Paracoccaceae</taxon>
        <taxon>Rubrimonas</taxon>
    </lineage>
</organism>
<feature type="domain" description="Phospholipase/carboxylesterase/thioesterase" evidence="3">
    <location>
        <begin position="49"/>
        <end position="139"/>
    </location>
</feature>